<comment type="similarity">
    <text evidence="1 4">Belongs to the PAPS reductase family. CysH subfamily.</text>
</comment>
<protein>
    <recommendedName>
        <fullName evidence="4">Adenosine 5'-phosphosulfate reductase</fullName>
        <shortName evidence="4">APS reductase</shortName>
        <ecNumber evidence="4">1.8.4.10</ecNumber>
    </recommendedName>
    <alternativeName>
        <fullName evidence="4">5'-adenylylsulfate reductase</fullName>
    </alternativeName>
    <alternativeName>
        <fullName evidence="4">Thioredoxin-dependent 5'-adenylylsulfate reductase</fullName>
    </alternativeName>
</protein>
<dbReference type="NCBIfam" id="TIGR00434">
    <property type="entry name" value="cysH"/>
    <property type="match status" value="1"/>
</dbReference>
<comment type="function">
    <text evidence="4">Catalyzes the formation of sulfite from adenosine 5'-phosphosulfate (APS) using thioredoxin as an electron donor.</text>
</comment>
<dbReference type="PANTHER" id="PTHR46509:SF1">
    <property type="entry name" value="PHOSPHOADENOSINE PHOSPHOSULFATE REDUCTASE"/>
    <property type="match status" value="1"/>
</dbReference>
<evidence type="ECO:0000256" key="1">
    <source>
        <dbReference type="ARBA" id="ARBA00009732"/>
    </source>
</evidence>
<feature type="binding site" evidence="4">
    <location>
        <position position="219"/>
    </location>
    <ligand>
        <name>[4Fe-4S] cluster</name>
        <dbReference type="ChEBI" id="CHEBI:49883"/>
    </ligand>
</feature>
<dbReference type="InterPro" id="IPR002500">
    <property type="entry name" value="PAPS_reduct_dom"/>
</dbReference>
<dbReference type="EMBL" id="JAWXXX010000001">
    <property type="protein sequence ID" value="MDX5893566.1"/>
    <property type="molecule type" value="Genomic_DNA"/>
</dbReference>
<keyword evidence="2 4" id="KW-0560">Oxidoreductase</keyword>
<evidence type="ECO:0000313" key="6">
    <source>
        <dbReference type="EMBL" id="AHY46156.1"/>
    </source>
</evidence>
<evidence type="ECO:0000313" key="7">
    <source>
        <dbReference type="EMBL" id="MDX5893566.1"/>
    </source>
</evidence>
<sequence>MSKSPAAGRQAIKSVLLEEEEIPSISRRLEEAGAEGVIRWALERYGEELTLSVSFGGAEGMVLLDMLVRQMERTGIDAWVYTLDTGFLFEATVEYRERVLARYPNLKFKVVEPRLTVEEQVRKYGPELWSCVPDLCCQARKIEPQQRWLGDFSAWMTGIRRDQTAARSDTPVVERDEFFRVDKIAPLAGWSKGDVDRYVEEHGLELNPLLSQGYRSIGCEPCTRPVAEGEDYRAGRWSGSDKVECGLHIVNGKVGRTS</sequence>
<evidence type="ECO:0000259" key="5">
    <source>
        <dbReference type="Pfam" id="PF01507"/>
    </source>
</evidence>
<keyword evidence="4" id="KW-0479">Metal-binding</keyword>
<dbReference type="GO" id="GO:0051539">
    <property type="term" value="F:4 iron, 4 sulfur cluster binding"/>
    <property type="evidence" value="ECO:0007669"/>
    <property type="project" value="UniProtKB-UniRule"/>
</dbReference>
<dbReference type="HOGENOM" id="CLU_044089_2_0_11"/>
<evidence type="ECO:0000256" key="2">
    <source>
        <dbReference type="ARBA" id="ARBA00023002"/>
    </source>
</evidence>
<dbReference type="InterPro" id="IPR014729">
    <property type="entry name" value="Rossmann-like_a/b/a_fold"/>
</dbReference>
<feature type="active site" description="Nucleophile; cysteine thiosulfonate intermediate" evidence="4">
    <location>
        <position position="245"/>
    </location>
</feature>
<comment type="cofactor">
    <cofactor evidence="4">
        <name>[4Fe-4S] cluster</name>
        <dbReference type="ChEBI" id="CHEBI:49883"/>
    </cofactor>
    <text evidence="4">Binds 1 [4Fe-4S] cluster per subunit.</text>
</comment>
<accession>A0A023X1T3</accession>
<dbReference type="PIRSF" id="PIRSF000857">
    <property type="entry name" value="PAPS_reductase"/>
    <property type="match status" value="1"/>
</dbReference>
<feature type="domain" description="Phosphoadenosine phosphosulphate reductase" evidence="5">
    <location>
        <begin position="50"/>
        <end position="225"/>
    </location>
</feature>
<keyword evidence="4" id="KW-0408">Iron</keyword>
<dbReference type="GO" id="GO:0004604">
    <property type="term" value="F:phosphoadenylyl-sulfate reductase (thioredoxin) activity"/>
    <property type="evidence" value="ECO:0007669"/>
    <property type="project" value="UniProtKB-UniRule"/>
</dbReference>
<comment type="catalytic activity">
    <reaction evidence="4">
        <text>[thioredoxin]-disulfide + sulfite + AMP + 2 H(+) = adenosine 5'-phosphosulfate + [thioredoxin]-dithiol</text>
        <dbReference type="Rhea" id="RHEA:21976"/>
        <dbReference type="Rhea" id="RHEA-COMP:10698"/>
        <dbReference type="Rhea" id="RHEA-COMP:10700"/>
        <dbReference type="ChEBI" id="CHEBI:15378"/>
        <dbReference type="ChEBI" id="CHEBI:17359"/>
        <dbReference type="ChEBI" id="CHEBI:29950"/>
        <dbReference type="ChEBI" id="CHEBI:50058"/>
        <dbReference type="ChEBI" id="CHEBI:58243"/>
        <dbReference type="ChEBI" id="CHEBI:456215"/>
        <dbReference type="EC" id="1.8.4.10"/>
    </reaction>
</comment>
<dbReference type="RefSeq" id="WP_038680948.1">
    <property type="nucleotide sequence ID" value="NZ_CP007514.1"/>
</dbReference>
<dbReference type="GO" id="GO:0005737">
    <property type="term" value="C:cytoplasm"/>
    <property type="evidence" value="ECO:0007669"/>
    <property type="project" value="UniProtKB-SubCell"/>
</dbReference>
<dbReference type="Proteomes" id="UP001281130">
    <property type="component" value="Unassembled WGS sequence"/>
</dbReference>
<keyword evidence="4" id="KW-0411">Iron-sulfur</keyword>
<evidence type="ECO:0000313" key="8">
    <source>
        <dbReference type="Proteomes" id="UP000025229"/>
    </source>
</evidence>
<dbReference type="GO" id="GO:0046872">
    <property type="term" value="F:metal ion binding"/>
    <property type="evidence" value="ECO:0007669"/>
    <property type="project" value="UniProtKB-KW"/>
</dbReference>
<dbReference type="NCBIfam" id="NF002537">
    <property type="entry name" value="PRK02090.1"/>
    <property type="match status" value="1"/>
</dbReference>
<reference evidence="7" key="2">
    <citation type="submission" date="2023-11" db="EMBL/GenBank/DDBJ databases">
        <title>MicrobeMod: A computational toolkit for identifying prokaryotic methylation and restriction-modification with nanopore sequencing.</title>
        <authorList>
            <person name="Crits-Christoph A."/>
            <person name="Kang S.C."/>
            <person name="Lee H."/>
            <person name="Ostrov N."/>
        </authorList>
    </citation>
    <scope>NUCLEOTIDE SEQUENCE</scope>
    <source>
        <strain evidence="7">ATCC 51242</strain>
    </source>
</reference>
<dbReference type="PATRIC" id="fig|42256.3.peg.883"/>
<keyword evidence="8" id="KW-1185">Reference proteome</keyword>
<gene>
    <name evidence="4" type="primary">cysH</name>
    <name evidence="6" type="ORF">RradSPS_0873</name>
    <name evidence="7" type="ORF">SIL72_05925</name>
</gene>
<dbReference type="PANTHER" id="PTHR46509">
    <property type="entry name" value="PHOSPHOADENOSINE PHOSPHOSULFATE REDUCTASE"/>
    <property type="match status" value="1"/>
</dbReference>
<dbReference type="KEGG" id="rrd:RradSPS_0873"/>
<dbReference type="EC" id="1.8.4.10" evidence="4"/>
<evidence type="ECO:0000256" key="4">
    <source>
        <dbReference type="HAMAP-Rule" id="MF_00063"/>
    </source>
</evidence>
<feature type="binding site" evidence="4">
    <location>
        <position position="222"/>
    </location>
    <ligand>
        <name>[4Fe-4S] cluster</name>
        <dbReference type="ChEBI" id="CHEBI:49883"/>
    </ligand>
</feature>
<proteinExistence type="inferred from homology"/>
<dbReference type="GO" id="GO:0070814">
    <property type="term" value="P:hydrogen sulfide biosynthetic process"/>
    <property type="evidence" value="ECO:0007669"/>
    <property type="project" value="UniProtKB-UniRule"/>
</dbReference>
<dbReference type="InterPro" id="IPR004511">
    <property type="entry name" value="PAPS/APS_Rdtase"/>
</dbReference>
<organism evidence="6 8">
    <name type="scientific">Rubrobacter radiotolerans</name>
    <name type="common">Arthrobacter radiotolerans</name>
    <dbReference type="NCBI Taxonomy" id="42256"/>
    <lineage>
        <taxon>Bacteria</taxon>
        <taxon>Bacillati</taxon>
        <taxon>Actinomycetota</taxon>
        <taxon>Rubrobacteria</taxon>
        <taxon>Rubrobacterales</taxon>
        <taxon>Rubrobacteraceae</taxon>
        <taxon>Rubrobacter</taxon>
    </lineage>
</organism>
<dbReference type="Gene3D" id="3.40.50.620">
    <property type="entry name" value="HUPs"/>
    <property type="match status" value="1"/>
</dbReference>
<comment type="subcellular location">
    <subcellularLocation>
        <location evidence="4">Cytoplasm</location>
    </subcellularLocation>
</comment>
<dbReference type="eggNOG" id="COG0175">
    <property type="taxonomic scope" value="Bacteria"/>
</dbReference>
<comment type="pathway">
    <text evidence="3 4">Sulfur metabolism; hydrogen sulfide biosynthesis; sulfite from sulfate.</text>
</comment>
<dbReference type="STRING" id="42256.RradSPS_0873"/>
<dbReference type="Pfam" id="PF01507">
    <property type="entry name" value="PAPS_reduct"/>
    <property type="match status" value="1"/>
</dbReference>
<dbReference type="HAMAP" id="MF_00063">
    <property type="entry name" value="CysH"/>
    <property type="match status" value="1"/>
</dbReference>
<dbReference type="Proteomes" id="UP000025229">
    <property type="component" value="Chromosome"/>
</dbReference>
<reference evidence="6 8" key="1">
    <citation type="submission" date="2014-03" db="EMBL/GenBank/DDBJ databases">
        <title>Complete genome sequence of the Radio-Resistant Rubrobacter radiotolerans RSPS-4.</title>
        <authorList>
            <person name="Egas C.C."/>
            <person name="Barroso C.C."/>
            <person name="Froufe H.J.C."/>
            <person name="Pacheco J.J."/>
            <person name="Albuquerque L.L."/>
            <person name="da Costa M.M.S."/>
        </authorList>
    </citation>
    <scope>NUCLEOTIDE SEQUENCE [LARGE SCALE GENOMIC DNA]</scope>
    <source>
        <strain evidence="6 8">RSPS-4</strain>
    </source>
</reference>
<dbReference type="EMBL" id="CP007514">
    <property type="protein sequence ID" value="AHY46156.1"/>
    <property type="molecule type" value="Genomic_DNA"/>
</dbReference>
<feature type="binding site" evidence="4">
    <location>
        <position position="136"/>
    </location>
    <ligand>
        <name>[4Fe-4S] cluster</name>
        <dbReference type="ChEBI" id="CHEBI:49883"/>
    </ligand>
</feature>
<dbReference type="OrthoDB" id="9794018at2"/>
<dbReference type="GO" id="GO:0019379">
    <property type="term" value="P:sulfate assimilation, phosphoadenylyl sulfate reduction by phosphoadenylyl-sulfate reductase (thioredoxin)"/>
    <property type="evidence" value="ECO:0007669"/>
    <property type="project" value="UniProtKB-UniRule"/>
</dbReference>
<evidence type="ECO:0000256" key="3">
    <source>
        <dbReference type="ARBA" id="ARBA00024327"/>
    </source>
</evidence>
<dbReference type="AlphaFoldDB" id="A0A023X1T3"/>
<dbReference type="GO" id="GO:0043866">
    <property type="term" value="F:adenylyl-sulfate reductase (thioredoxin) activity"/>
    <property type="evidence" value="ECO:0007669"/>
    <property type="project" value="UniProtKB-EC"/>
</dbReference>
<name>A0A023X1T3_RUBRA</name>
<feature type="binding site" evidence="4">
    <location>
        <position position="137"/>
    </location>
    <ligand>
        <name>[4Fe-4S] cluster</name>
        <dbReference type="ChEBI" id="CHEBI:49883"/>
    </ligand>
</feature>
<dbReference type="SUPFAM" id="SSF52402">
    <property type="entry name" value="Adenine nucleotide alpha hydrolases-like"/>
    <property type="match status" value="1"/>
</dbReference>
<keyword evidence="4" id="KW-0963">Cytoplasm</keyword>